<accession>A0A369KQ00</accession>
<keyword evidence="11" id="KW-1185">Reference proteome</keyword>
<dbReference type="Proteomes" id="UP000253934">
    <property type="component" value="Unassembled WGS sequence"/>
</dbReference>
<evidence type="ECO:0000256" key="3">
    <source>
        <dbReference type="ARBA" id="ARBA00022630"/>
    </source>
</evidence>
<name>A0A369KQ00_9BACT</name>
<dbReference type="InterPro" id="IPR037069">
    <property type="entry name" value="AcylCoA_DH/ox_N_sf"/>
</dbReference>
<gene>
    <name evidence="10" type="ORF">DCC88_10095</name>
</gene>
<dbReference type="PANTHER" id="PTHR43884">
    <property type="entry name" value="ACYL-COA DEHYDROGENASE"/>
    <property type="match status" value="1"/>
</dbReference>
<comment type="caution">
    <text evidence="10">The sequence shown here is derived from an EMBL/GenBank/DDBJ whole genome shotgun (WGS) entry which is preliminary data.</text>
</comment>
<dbReference type="Gene3D" id="2.40.110.10">
    <property type="entry name" value="Butyryl-CoA Dehydrogenase, subunit A, domain 2"/>
    <property type="match status" value="1"/>
</dbReference>
<dbReference type="PIRSF" id="PIRSF016578">
    <property type="entry name" value="HsaA"/>
    <property type="match status" value="1"/>
</dbReference>
<comment type="similarity">
    <text evidence="2 6">Belongs to the acyl-CoA dehydrogenase family.</text>
</comment>
<dbReference type="InterPro" id="IPR006089">
    <property type="entry name" value="Acyl-CoA_DH_CS"/>
</dbReference>
<dbReference type="InterPro" id="IPR013786">
    <property type="entry name" value="AcylCoA_DH/ox_N"/>
</dbReference>
<dbReference type="Pfam" id="PF02770">
    <property type="entry name" value="Acyl-CoA_dh_M"/>
    <property type="match status" value="1"/>
</dbReference>
<dbReference type="FunFam" id="2.40.110.10:FF:000001">
    <property type="entry name" value="Acyl-CoA dehydrogenase, mitochondrial"/>
    <property type="match status" value="1"/>
</dbReference>
<dbReference type="Gene3D" id="1.20.140.10">
    <property type="entry name" value="Butyryl-CoA Dehydrogenase, subunit A, domain 3"/>
    <property type="match status" value="1"/>
</dbReference>
<evidence type="ECO:0000313" key="11">
    <source>
        <dbReference type="Proteomes" id="UP000253934"/>
    </source>
</evidence>
<evidence type="ECO:0000256" key="4">
    <source>
        <dbReference type="ARBA" id="ARBA00022827"/>
    </source>
</evidence>
<dbReference type="InterPro" id="IPR009075">
    <property type="entry name" value="AcylCo_DH/oxidase_C"/>
</dbReference>
<evidence type="ECO:0000256" key="2">
    <source>
        <dbReference type="ARBA" id="ARBA00009347"/>
    </source>
</evidence>
<dbReference type="InterPro" id="IPR046373">
    <property type="entry name" value="Acyl-CoA_Oxase/DH_mid-dom_sf"/>
</dbReference>
<dbReference type="InterPro" id="IPR036250">
    <property type="entry name" value="AcylCo_DH-like_C"/>
</dbReference>
<feature type="domain" description="Acyl-CoA oxidase/dehydrogenase middle" evidence="8">
    <location>
        <begin position="123"/>
        <end position="217"/>
    </location>
</feature>
<dbReference type="EMBL" id="QOVW01000085">
    <property type="protein sequence ID" value="RDB35450.1"/>
    <property type="molecule type" value="Genomic_DNA"/>
</dbReference>
<protein>
    <submittedName>
        <fullName evidence="10">Acyl-CoA dehydrogenase</fullName>
    </submittedName>
</protein>
<dbReference type="AlphaFoldDB" id="A0A369KQ00"/>
<dbReference type="Gene3D" id="1.10.540.10">
    <property type="entry name" value="Acyl-CoA dehydrogenase/oxidase, N-terminal domain"/>
    <property type="match status" value="1"/>
</dbReference>
<feature type="domain" description="Acyl-CoA dehydrogenase/oxidase N-terminal" evidence="9">
    <location>
        <begin position="7"/>
        <end position="115"/>
    </location>
</feature>
<dbReference type="InterPro" id="IPR009100">
    <property type="entry name" value="AcylCoA_DH/oxidase_NM_dom_sf"/>
</dbReference>
<comment type="cofactor">
    <cofactor evidence="1 6">
        <name>FAD</name>
        <dbReference type="ChEBI" id="CHEBI:57692"/>
    </cofactor>
</comment>
<proteinExistence type="inferred from homology"/>
<dbReference type="GO" id="GO:0003995">
    <property type="term" value="F:acyl-CoA dehydrogenase activity"/>
    <property type="evidence" value="ECO:0007669"/>
    <property type="project" value="InterPro"/>
</dbReference>
<evidence type="ECO:0000256" key="5">
    <source>
        <dbReference type="ARBA" id="ARBA00023002"/>
    </source>
</evidence>
<dbReference type="Pfam" id="PF02771">
    <property type="entry name" value="Acyl-CoA_dh_N"/>
    <property type="match status" value="1"/>
</dbReference>
<feature type="domain" description="Acyl-CoA dehydrogenase/oxidase C-terminal" evidence="7">
    <location>
        <begin position="229"/>
        <end position="377"/>
    </location>
</feature>
<sequence length="380" mass="41564">MAMFDLNETQKQLFDMAKDFANKEVWPKAKELDETAKFPLDLLKKTHELGMLNAFVPEEVGGLGLGTFDHCLISEALAMGSAGFCTAALANDLAAVPVILSENKVVWKEFLAPMVNECLMASYCVTEPGAGSDVAGIKTTAKKVKDKYIINGSKMWITNANYASWFFVLAKTDAKAGHKGMTGFIVPAKTPGVTVGKKEENMGQRCSDTRAVTFDNVEVPEKYLLGKEGDGFKLAMGAFDRTRPAVAAEAVGLAQRAMMCAIDYAKQRSAFGKSIGDYQGVGFIIAEMARDIEASRLLVWKSACEVDAGRKNTYYASIAKMFAADSCMRITTDAVQIFGGYGYNKEYPVEMLMRDAKIFQIYEGTSQIQRMIVSRTLLGN</sequence>
<evidence type="ECO:0000256" key="6">
    <source>
        <dbReference type="RuleBase" id="RU362125"/>
    </source>
</evidence>
<evidence type="ECO:0000259" key="9">
    <source>
        <dbReference type="Pfam" id="PF02771"/>
    </source>
</evidence>
<organism evidence="10 11">
    <name type="scientific">Spirobacillus cienkowskii</name>
    <dbReference type="NCBI Taxonomy" id="495820"/>
    <lineage>
        <taxon>Bacteria</taxon>
        <taxon>Pseudomonadati</taxon>
        <taxon>Bdellovibrionota</taxon>
        <taxon>Oligoflexia</taxon>
        <taxon>Silvanigrellales</taxon>
        <taxon>Spirobacillus</taxon>
    </lineage>
</organism>
<dbReference type="SUPFAM" id="SSF47203">
    <property type="entry name" value="Acyl-CoA dehydrogenase C-terminal domain-like"/>
    <property type="match status" value="1"/>
</dbReference>
<keyword evidence="4 6" id="KW-0274">FAD</keyword>
<dbReference type="GO" id="GO:0050660">
    <property type="term" value="F:flavin adenine dinucleotide binding"/>
    <property type="evidence" value="ECO:0007669"/>
    <property type="project" value="InterPro"/>
</dbReference>
<evidence type="ECO:0000256" key="1">
    <source>
        <dbReference type="ARBA" id="ARBA00001974"/>
    </source>
</evidence>
<reference evidence="10" key="1">
    <citation type="submission" date="2018-04" db="EMBL/GenBank/DDBJ databases">
        <title>Draft genome sequence of the Candidatus Spirobacillus cienkowskii, a pathogen of freshwater Daphnia species, reconstructed from hemolymph metagenomic reads.</title>
        <authorList>
            <person name="Bresciani L."/>
            <person name="Lemos L.N."/>
            <person name="Wale N."/>
            <person name="Lin J.Y."/>
            <person name="Fernandes G.R."/>
            <person name="Duffy M.A."/>
            <person name="Rodrigues J.M."/>
        </authorList>
    </citation>
    <scope>NUCLEOTIDE SEQUENCE [LARGE SCALE GENOMIC DNA]</scope>
    <source>
        <strain evidence="10">Binning01</strain>
    </source>
</reference>
<dbReference type="FunFam" id="1.20.140.10:FF:000011">
    <property type="entry name" value="Medium-chain specific acyl-CoA dehydrogenase, mitochondrial"/>
    <property type="match status" value="1"/>
</dbReference>
<keyword evidence="5 6" id="KW-0560">Oxidoreductase</keyword>
<dbReference type="Pfam" id="PF00441">
    <property type="entry name" value="Acyl-CoA_dh_1"/>
    <property type="match status" value="1"/>
</dbReference>
<evidence type="ECO:0000259" key="8">
    <source>
        <dbReference type="Pfam" id="PF02770"/>
    </source>
</evidence>
<dbReference type="PANTHER" id="PTHR43884:SF12">
    <property type="entry name" value="ISOVALERYL-COA DEHYDROGENASE, MITOCHONDRIAL-RELATED"/>
    <property type="match status" value="1"/>
</dbReference>
<evidence type="ECO:0000313" key="10">
    <source>
        <dbReference type="EMBL" id="RDB35450.1"/>
    </source>
</evidence>
<dbReference type="SUPFAM" id="SSF56645">
    <property type="entry name" value="Acyl-CoA dehydrogenase NM domain-like"/>
    <property type="match status" value="1"/>
</dbReference>
<dbReference type="InterPro" id="IPR006091">
    <property type="entry name" value="Acyl-CoA_Oxase/DH_mid-dom"/>
</dbReference>
<evidence type="ECO:0000259" key="7">
    <source>
        <dbReference type="Pfam" id="PF00441"/>
    </source>
</evidence>
<keyword evidence="3 6" id="KW-0285">Flavoprotein</keyword>
<dbReference type="PROSITE" id="PS00072">
    <property type="entry name" value="ACYL_COA_DH_1"/>
    <property type="match status" value="1"/>
</dbReference>